<evidence type="ECO:0000313" key="3">
    <source>
        <dbReference type="EMBL" id="SPO37555.1"/>
    </source>
</evidence>
<evidence type="ECO:0000256" key="2">
    <source>
        <dbReference type="SAM" id="SignalP"/>
    </source>
</evidence>
<proteinExistence type="predicted"/>
<evidence type="ECO:0000313" key="4">
    <source>
        <dbReference type="Proteomes" id="UP000323386"/>
    </source>
</evidence>
<feature type="region of interest" description="Disordered" evidence="1">
    <location>
        <begin position="254"/>
        <end position="334"/>
    </location>
</feature>
<dbReference type="CDD" id="cd22191">
    <property type="entry name" value="DPBB_RlpA_EXP_N-like"/>
    <property type="match status" value="1"/>
</dbReference>
<reference evidence="3 4" key="1">
    <citation type="submission" date="2018-03" db="EMBL/GenBank/DDBJ databases">
        <authorList>
            <person name="Guldener U."/>
        </authorList>
    </citation>
    <scope>NUCLEOTIDE SEQUENCE [LARGE SCALE GENOMIC DNA]</scope>
    <source>
        <strain evidence="3 4">DAOM196992</strain>
    </source>
</reference>
<evidence type="ECO:0000256" key="1">
    <source>
        <dbReference type="SAM" id="MobiDB-lite"/>
    </source>
</evidence>
<gene>
    <name evidence="3" type="ORF">PSFLO_03030</name>
</gene>
<keyword evidence="4" id="KW-1185">Reference proteome</keyword>
<feature type="region of interest" description="Disordered" evidence="1">
    <location>
        <begin position="57"/>
        <end position="84"/>
    </location>
</feature>
<name>A0A5C3F0E2_9BASI</name>
<organism evidence="3 4">
    <name type="scientific">Pseudozyma flocculosa</name>
    <dbReference type="NCBI Taxonomy" id="84751"/>
    <lineage>
        <taxon>Eukaryota</taxon>
        <taxon>Fungi</taxon>
        <taxon>Dikarya</taxon>
        <taxon>Basidiomycota</taxon>
        <taxon>Ustilaginomycotina</taxon>
        <taxon>Ustilaginomycetes</taxon>
        <taxon>Ustilaginales</taxon>
        <taxon>Ustilaginaceae</taxon>
        <taxon>Pseudozyma</taxon>
    </lineage>
</organism>
<dbReference type="SUPFAM" id="SSF50685">
    <property type="entry name" value="Barwin-like endoglucanases"/>
    <property type="match status" value="1"/>
</dbReference>
<feature type="compositionally biased region" description="Low complexity" evidence="1">
    <location>
        <begin position="313"/>
        <end position="327"/>
    </location>
</feature>
<feature type="compositionally biased region" description="Polar residues" evidence="1">
    <location>
        <begin position="301"/>
        <end position="312"/>
    </location>
</feature>
<sequence>MLGKTFFGLMAMTLAVTVPAAAKGHGSDQPAPAHNASFAVYSGLTCYDPNTKDYMDPHAPKTVDPTTVKAYHSDSTKGSSPNDPFGHAGMLTNSIKAEYVASGPGACGFYRDTSMTACLNWNWTLPGRQNLPVDNATRFPCNTWVEVNYNGKKIQARVQDKCPGAGCDGIWLSKRAFGLLAGSEGIKAGSLPPGSLDWKFLNRPPCWAAWGGIGGNTLDGNVDKCEPGTFDDYGNVFDGLKTGSDRVVGPAVAEKCPATGSNGPNVPDAGSKGGDSGSKGGDSGSGTKNSVGTKADCKPGQSGSADQGNKSDSPAAPAAQPQRRSQSGFRRERA</sequence>
<feature type="chain" id="PRO_5023134916" description="Secreted protein" evidence="2">
    <location>
        <begin position="23"/>
        <end position="334"/>
    </location>
</feature>
<dbReference type="InterPro" id="IPR036908">
    <property type="entry name" value="RlpA-like_sf"/>
</dbReference>
<evidence type="ECO:0008006" key="5">
    <source>
        <dbReference type="Google" id="ProtNLM"/>
    </source>
</evidence>
<dbReference type="Gene3D" id="2.40.40.10">
    <property type="entry name" value="RlpA-like domain"/>
    <property type="match status" value="1"/>
</dbReference>
<protein>
    <recommendedName>
        <fullName evidence="5">Secreted protein</fullName>
    </recommendedName>
</protein>
<dbReference type="EMBL" id="OOIP01000007">
    <property type="protein sequence ID" value="SPO37555.1"/>
    <property type="molecule type" value="Genomic_DNA"/>
</dbReference>
<dbReference type="OrthoDB" id="623670at2759"/>
<keyword evidence="2" id="KW-0732">Signal</keyword>
<feature type="compositionally biased region" description="Gly residues" evidence="1">
    <location>
        <begin position="271"/>
        <end position="284"/>
    </location>
</feature>
<dbReference type="Proteomes" id="UP000323386">
    <property type="component" value="Unassembled WGS sequence"/>
</dbReference>
<feature type="signal peptide" evidence="2">
    <location>
        <begin position="1"/>
        <end position="22"/>
    </location>
</feature>
<accession>A0A5C3F0E2</accession>
<dbReference type="AlphaFoldDB" id="A0A5C3F0E2"/>